<feature type="compositionally biased region" description="Pro residues" evidence="3">
    <location>
        <begin position="336"/>
        <end position="346"/>
    </location>
</feature>
<evidence type="ECO:0000256" key="1">
    <source>
        <dbReference type="ARBA" id="ARBA00022614"/>
    </source>
</evidence>
<dbReference type="EMBL" id="JAAAIP010000578">
    <property type="protein sequence ID" value="KAG0314887.1"/>
    <property type="molecule type" value="Genomic_DNA"/>
</dbReference>
<feature type="compositionally biased region" description="Low complexity" evidence="3">
    <location>
        <begin position="452"/>
        <end position="484"/>
    </location>
</feature>
<feature type="domain" description="Disease resistance R13L4/SHOC-2-like LRR" evidence="4">
    <location>
        <begin position="120"/>
        <end position="185"/>
    </location>
</feature>
<keyword evidence="6" id="KW-1185">Reference proteome</keyword>
<keyword evidence="2" id="KW-0677">Repeat</keyword>
<dbReference type="PANTHER" id="PTHR48051">
    <property type="match status" value="1"/>
</dbReference>
<dbReference type="SMART" id="SM00369">
    <property type="entry name" value="LRR_TYP"/>
    <property type="match status" value="4"/>
</dbReference>
<dbReference type="AlphaFoldDB" id="A0A9P6R8U2"/>
<gene>
    <name evidence="5" type="ORF">BGZ99_007789</name>
</gene>
<dbReference type="PROSITE" id="PS51450">
    <property type="entry name" value="LRR"/>
    <property type="match status" value="2"/>
</dbReference>
<protein>
    <recommendedName>
        <fullName evidence="4">Disease resistance R13L4/SHOC-2-like LRR domain-containing protein</fullName>
    </recommendedName>
</protein>
<dbReference type="InterPro" id="IPR032675">
    <property type="entry name" value="LRR_dom_sf"/>
</dbReference>
<dbReference type="SUPFAM" id="SSF52047">
    <property type="entry name" value="RNI-like"/>
    <property type="match status" value="1"/>
</dbReference>
<dbReference type="InterPro" id="IPR050216">
    <property type="entry name" value="LRR_domain-containing"/>
</dbReference>
<feature type="compositionally biased region" description="Acidic residues" evidence="3">
    <location>
        <begin position="26"/>
        <end position="40"/>
    </location>
</feature>
<evidence type="ECO:0000256" key="2">
    <source>
        <dbReference type="ARBA" id="ARBA00022737"/>
    </source>
</evidence>
<evidence type="ECO:0000313" key="5">
    <source>
        <dbReference type="EMBL" id="KAG0314887.1"/>
    </source>
</evidence>
<dbReference type="PANTHER" id="PTHR48051:SF1">
    <property type="entry name" value="RAS SUPPRESSOR PROTEIN 1"/>
    <property type="match status" value="1"/>
</dbReference>
<dbReference type="Gene3D" id="3.80.10.10">
    <property type="entry name" value="Ribonuclease Inhibitor"/>
    <property type="match status" value="1"/>
</dbReference>
<evidence type="ECO:0000259" key="4">
    <source>
        <dbReference type="Pfam" id="PF23598"/>
    </source>
</evidence>
<name>A0A9P6R8U2_9FUNG</name>
<feature type="region of interest" description="Disordered" evidence="3">
    <location>
        <begin position="16"/>
        <end position="45"/>
    </location>
</feature>
<dbReference type="FunFam" id="3.80.10.10:FF:000041">
    <property type="entry name" value="LRR receptor-like serine/threonine-protein kinase ERECTA"/>
    <property type="match status" value="1"/>
</dbReference>
<feature type="compositionally biased region" description="Low complexity" evidence="3">
    <location>
        <begin position="377"/>
        <end position="387"/>
    </location>
</feature>
<organism evidence="5 6">
    <name type="scientific">Dissophora globulifera</name>
    <dbReference type="NCBI Taxonomy" id="979702"/>
    <lineage>
        <taxon>Eukaryota</taxon>
        <taxon>Fungi</taxon>
        <taxon>Fungi incertae sedis</taxon>
        <taxon>Mucoromycota</taxon>
        <taxon>Mortierellomycotina</taxon>
        <taxon>Mortierellomycetes</taxon>
        <taxon>Mortierellales</taxon>
        <taxon>Mortierellaceae</taxon>
        <taxon>Dissophora</taxon>
    </lineage>
</organism>
<proteinExistence type="predicted"/>
<evidence type="ECO:0000313" key="6">
    <source>
        <dbReference type="Proteomes" id="UP000738325"/>
    </source>
</evidence>
<sequence length="495" mass="53879">MDHDYETVVHLPEDFFGGHHRYGTDDGNDDSSENDDDEHDDDRGDYVEVKRLSSGKGMGTSIADHSTTTLVSAGYSLFNYSMMKGADEDVAHLCPIPFSELPSLSNIGLCSHGIVNCCNDLCNIPVEIGYLRNLTLLDLSKNSLTTLPDSITQLTKLADLKLSYNFLESIPSTIGKLTKLTSLSLGNNRLTQIPSQIGQLKDLAYFDLSDNPLTVLPAEIARLQYLRRLRLDRCPLLKEFVHVPLHAPPTLLELAARVVVRHGIEVSPIIPTHFKTYLKTAQRCSFCQGPYFETRFKRGKLIEKNNNLIPLEYTLCMPHWNTETQRVRLLFGPRPLTAPPLPPPRPTTAAATPVSTGSRGSTRRHTKSEPASGPAVSSSNPTFTSSSQMPIIGHSSETSTQESGATPVDPNTESLTDSGNTGVTHGRGSRKGIRSLSSESKSRGLHGSSWVPTSTPASTNSPFTSAPTSSSSASTSTTSGTASPRFSLRLKSRRE</sequence>
<dbReference type="GO" id="GO:0005737">
    <property type="term" value="C:cytoplasm"/>
    <property type="evidence" value="ECO:0007669"/>
    <property type="project" value="TreeGrafter"/>
</dbReference>
<dbReference type="OrthoDB" id="660555at2759"/>
<feature type="region of interest" description="Disordered" evidence="3">
    <location>
        <begin position="333"/>
        <end position="495"/>
    </location>
</feature>
<dbReference type="InterPro" id="IPR003591">
    <property type="entry name" value="Leu-rich_rpt_typical-subtyp"/>
</dbReference>
<keyword evidence="1" id="KW-0433">Leucine-rich repeat</keyword>
<accession>A0A9P6R8U2</accession>
<reference evidence="5" key="1">
    <citation type="journal article" date="2020" name="Fungal Divers.">
        <title>Resolving the Mortierellaceae phylogeny through synthesis of multi-gene phylogenetics and phylogenomics.</title>
        <authorList>
            <person name="Vandepol N."/>
            <person name="Liber J."/>
            <person name="Desiro A."/>
            <person name="Na H."/>
            <person name="Kennedy M."/>
            <person name="Barry K."/>
            <person name="Grigoriev I.V."/>
            <person name="Miller A.N."/>
            <person name="O'Donnell K."/>
            <person name="Stajich J.E."/>
            <person name="Bonito G."/>
        </authorList>
    </citation>
    <scope>NUCLEOTIDE SEQUENCE</scope>
    <source>
        <strain evidence="5">REB-010B</strain>
    </source>
</reference>
<dbReference type="InterPro" id="IPR055414">
    <property type="entry name" value="LRR_R13L4/SHOC2-like"/>
</dbReference>
<dbReference type="Pfam" id="PF23598">
    <property type="entry name" value="LRR_14"/>
    <property type="match status" value="1"/>
</dbReference>
<dbReference type="InterPro" id="IPR001611">
    <property type="entry name" value="Leu-rich_rpt"/>
</dbReference>
<feature type="compositionally biased region" description="Polar residues" evidence="3">
    <location>
        <begin position="395"/>
        <end position="423"/>
    </location>
</feature>
<evidence type="ECO:0000256" key="3">
    <source>
        <dbReference type="SAM" id="MobiDB-lite"/>
    </source>
</evidence>
<comment type="caution">
    <text evidence="5">The sequence shown here is derived from an EMBL/GenBank/DDBJ whole genome shotgun (WGS) entry which is preliminary data.</text>
</comment>
<dbReference type="Proteomes" id="UP000738325">
    <property type="component" value="Unassembled WGS sequence"/>
</dbReference>